<reference evidence="2 3" key="1">
    <citation type="journal article" date="2016" name="Nat. Commun.">
        <title>Thousands of microbial genomes shed light on interconnected biogeochemical processes in an aquifer system.</title>
        <authorList>
            <person name="Anantharaman K."/>
            <person name="Brown C.T."/>
            <person name="Hug L.A."/>
            <person name="Sharon I."/>
            <person name="Castelle C.J."/>
            <person name="Probst A.J."/>
            <person name="Thomas B.C."/>
            <person name="Singh A."/>
            <person name="Wilkins M.J."/>
            <person name="Karaoz U."/>
            <person name="Brodie E.L."/>
            <person name="Williams K.H."/>
            <person name="Hubbard S.S."/>
            <person name="Banfield J.F."/>
        </authorList>
    </citation>
    <scope>NUCLEOTIDE SEQUENCE [LARGE SCALE GENOMIC DNA]</scope>
</reference>
<dbReference type="EMBL" id="MEZX01000002">
    <property type="protein sequence ID" value="OGD64682.1"/>
    <property type="molecule type" value="Genomic_DNA"/>
</dbReference>
<protein>
    <recommendedName>
        <fullName evidence="1">Nudix hydrolase domain-containing protein</fullName>
    </recommendedName>
</protein>
<dbReference type="PANTHER" id="PTHR43736">
    <property type="entry name" value="ADP-RIBOSE PYROPHOSPHATASE"/>
    <property type="match status" value="1"/>
</dbReference>
<feature type="domain" description="Nudix hydrolase" evidence="1">
    <location>
        <begin position="3"/>
        <end position="129"/>
    </location>
</feature>
<evidence type="ECO:0000313" key="2">
    <source>
        <dbReference type="EMBL" id="OGD64682.1"/>
    </source>
</evidence>
<organism evidence="2 3">
    <name type="scientific">Candidatus Berkelbacteria bacterium RIFCSPLOWO2_01_FULL_50_28</name>
    <dbReference type="NCBI Taxonomy" id="1797471"/>
    <lineage>
        <taxon>Bacteria</taxon>
        <taxon>Candidatus Berkelbacteria</taxon>
    </lineage>
</organism>
<name>A0A1F5EB94_9BACT</name>
<dbReference type="AlphaFoldDB" id="A0A1F5EB94"/>
<dbReference type="Proteomes" id="UP000177481">
    <property type="component" value="Unassembled WGS sequence"/>
</dbReference>
<evidence type="ECO:0000259" key="1">
    <source>
        <dbReference type="PROSITE" id="PS51462"/>
    </source>
</evidence>
<dbReference type="Gene3D" id="3.90.79.10">
    <property type="entry name" value="Nucleoside Triphosphate Pyrophosphohydrolase"/>
    <property type="match status" value="1"/>
</dbReference>
<comment type="caution">
    <text evidence="2">The sequence shown here is derived from an EMBL/GenBank/DDBJ whole genome shotgun (WGS) entry which is preliminary data.</text>
</comment>
<dbReference type="STRING" id="1797471.A3A71_01345"/>
<dbReference type="InterPro" id="IPR000086">
    <property type="entry name" value="NUDIX_hydrolase_dom"/>
</dbReference>
<proteinExistence type="predicted"/>
<accession>A0A1F5EB94</accession>
<dbReference type="InterPro" id="IPR015797">
    <property type="entry name" value="NUDIX_hydrolase-like_dom_sf"/>
</dbReference>
<dbReference type="PANTHER" id="PTHR43736:SF1">
    <property type="entry name" value="DIHYDRONEOPTERIN TRIPHOSPHATE DIPHOSPHATASE"/>
    <property type="match status" value="1"/>
</dbReference>
<dbReference type="PROSITE" id="PS51462">
    <property type="entry name" value="NUDIX"/>
    <property type="match status" value="1"/>
</dbReference>
<dbReference type="Pfam" id="PF00293">
    <property type="entry name" value="NUDIX"/>
    <property type="match status" value="1"/>
</dbReference>
<dbReference type="SUPFAM" id="SSF55811">
    <property type="entry name" value="Nudix"/>
    <property type="match status" value="1"/>
</dbReference>
<gene>
    <name evidence="2" type="ORF">A3A71_01345</name>
</gene>
<evidence type="ECO:0000313" key="3">
    <source>
        <dbReference type="Proteomes" id="UP000177481"/>
    </source>
</evidence>
<sequence>MIKETGSVHAIVANKGRMLLQLRDDNPDILNPNCWGAIGGRVEGGETFVEGLIREVLEETCVRVSEEQCEFVMKKGYRDGEVFFINLDDNQAESVKLGNEGQEVRFFTLQEMDRLNNLSPILRNQVSASRALVKKCLKRSVSQ</sequence>